<accession>A0AAQ3L9K6</accession>
<dbReference type="PANTHER" id="PTHR24348:SF68">
    <property type="entry name" value="SERINE_THREONINE-PROTEIN KINASE ATG1C"/>
    <property type="match status" value="1"/>
</dbReference>
<evidence type="ECO:0000313" key="3">
    <source>
        <dbReference type="Proteomes" id="UP001304300"/>
    </source>
</evidence>
<protein>
    <submittedName>
        <fullName evidence="2">Serine/threonine-protein kinase</fullName>
        <ecNumber evidence="2">2.7.11.1</ecNumber>
    </submittedName>
</protein>
<dbReference type="InterPro" id="IPR045269">
    <property type="entry name" value="Atg1-like"/>
</dbReference>
<dbReference type="AlphaFoldDB" id="A0AAQ3L9K6"/>
<dbReference type="PANTHER" id="PTHR24348">
    <property type="entry name" value="SERINE/THREONINE-PROTEIN KINASE UNC-51-RELATED"/>
    <property type="match status" value="1"/>
</dbReference>
<sequence length="580" mass="65724">MISAGLQDRYRLLRHLADGGSSRVYLAESLSDDTPVVLKCMHSRGAWSSVGLREFSSMLSLEHPRILRCLDFHYLQDGECILVFEYIRGGSLRDYLETQVAWDLKAIVHLLSELFDGLHYLHSRGLIHCDLKPENILIEKKDANEVHYKLVDFGVSQRGSDQGTDQGNLRGSPAYLAPEQFYERFESNADLYSVGVILYEIIAGYRPCDGTPEDIIRAQRRGFDFKPLDNHPLASLVRRLLEMDPRDRISSARDALALLEQLSQMPAELELPVEVPVGVVATDKVEFEGGLQLERRASVKLLDDPERLIPLQKGSGAMLAIDHGQHITFYCPTSGRICQACRDKGSLSIEPLLDGSIAYVRKDAIVRYEPQTQKEQVLEIGCHGIRSFHLNYEQQCLVWAGDDAIHYRELNERGGFDLPTANYGIGNGLKILPDGRLWVASSALNPAMRIYSRQGQLLEEHKLPGPMVAHSKFGDSLFFVCLNHEESWHYSLFSYTNELSSSVEITPDRIRQIVFNRDALMLLLNSREILSFNTNLKRKYLGRISAHTAHLLITVDNRYIYEVTDDPDNPQLITYYNKAS</sequence>
<gene>
    <name evidence="2" type="ORF">RZN69_22330</name>
</gene>
<dbReference type="GO" id="GO:0004674">
    <property type="term" value="F:protein serine/threonine kinase activity"/>
    <property type="evidence" value="ECO:0007669"/>
    <property type="project" value="UniProtKB-EC"/>
</dbReference>
<dbReference type="Proteomes" id="UP001304300">
    <property type="component" value="Chromosome"/>
</dbReference>
<evidence type="ECO:0000313" key="2">
    <source>
        <dbReference type="EMBL" id="WOO41366.1"/>
    </source>
</evidence>
<dbReference type="SMART" id="SM00220">
    <property type="entry name" value="S_TKc"/>
    <property type="match status" value="1"/>
</dbReference>
<proteinExistence type="predicted"/>
<dbReference type="InterPro" id="IPR011009">
    <property type="entry name" value="Kinase-like_dom_sf"/>
</dbReference>
<keyword evidence="2" id="KW-0808">Transferase</keyword>
<keyword evidence="3" id="KW-1185">Reference proteome</keyword>
<dbReference type="Gene3D" id="1.10.510.10">
    <property type="entry name" value="Transferase(Phosphotransferase) domain 1"/>
    <property type="match status" value="1"/>
</dbReference>
<dbReference type="Pfam" id="PF00069">
    <property type="entry name" value="Pkinase"/>
    <property type="match status" value="1"/>
</dbReference>
<dbReference type="PROSITE" id="PS00108">
    <property type="entry name" value="PROTEIN_KINASE_ST"/>
    <property type="match status" value="1"/>
</dbReference>
<dbReference type="CDD" id="cd14014">
    <property type="entry name" value="STKc_PknB_like"/>
    <property type="match status" value="1"/>
</dbReference>
<dbReference type="PROSITE" id="PS50011">
    <property type="entry name" value="PROTEIN_KINASE_DOM"/>
    <property type="match status" value="1"/>
</dbReference>
<keyword evidence="2" id="KW-0418">Kinase</keyword>
<dbReference type="GO" id="GO:0005524">
    <property type="term" value="F:ATP binding"/>
    <property type="evidence" value="ECO:0007669"/>
    <property type="project" value="InterPro"/>
</dbReference>
<organism evidence="2 3">
    <name type="scientific">Rubellicoccus peritrichatus</name>
    <dbReference type="NCBI Taxonomy" id="3080537"/>
    <lineage>
        <taxon>Bacteria</taxon>
        <taxon>Pseudomonadati</taxon>
        <taxon>Verrucomicrobiota</taxon>
        <taxon>Opitutia</taxon>
        <taxon>Puniceicoccales</taxon>
        <taxon>Cerasicoccaceae</taxon>
        <taxon>Rubellicoccus</taxon>
    </lineage>
</organism>
<dbReference type="SUPFAM" id="SSF56112">
    <property type="entry name" value="Protein kinase-like (PK-like)"/>
    <property type="match status" value="1"/>
</dbReference>
<reference evidence="2 3" key="1">
    <citation type="submission" date="2023-10" db="EMBL/GenBank/DDBJ databases">
        <title>Rubellicoccus peritrichatus gen. nov., sp. nov., isolated from an algae of coral reef tank.</title>
        <authorList>
            <person name="Luo J."/>
        </authorList>
    </citation>
    <scope>NUCLEOTIDE SEQUENCE [LARGE SCALE GENOMIC DNA]</scope>
    <source>
        <strain evidence="2 3">CR14</strain>
    </source>
</reference>
<dbReference type="SUPFAM" id="SSF63829">
    <property type="entry name" value="Calcium-dependent phosphotriesterase"/>
    <property type="match status" value="1"/>
</dbReference>
<dbReference type="InterPro" id="IPR000719">
    <property type="entry name" value="Prot_kinase_dom"/>
</dbReference>
<dbReference type="RefSeq" id="WP_317833843.1">
    <property type="nucleotide sequence ID" value="NZ_CP136920.1"/>
</dbReference>
<dbReference type="GO" id="GO:0005737">
    <property type="term" value="C:cytoplasm"/>
    <property type="evidence" value="ECO:0007669"/>
    <property type="project" value="TreeGrafter"/>
</dbReference>
<dbReference type="InterPro" id="IPR008271">
    <property type="entry name" value="Ser/Thr_kinase_AS"/>
</dbReference>
<dbReference type="EC" id="2.7.11.1" evidence="2"/>
<evidence type="ECO:0000259" key="1">
    <source>
        <dbReference type="PROSITE" id="PS50011"/>
    </source>
</evidence>
<dbReference type="EMBL" id="CP136920">
    <property type="protein sequence ID" value="WOO41366.1"/>
    <property type="molecule type" value="Genomic_DNA"/>
</dbReference>
<name>A0AAQ3L9K6_9BACT</name>
<feature type="domain" description="Protein kinase" evidence="1">
    <location>
        <begin position="10"/>
        <end position="259"/>
    </location>
</feature>